<dbReference type="Gene3D" id="2.60.450.10">
    <property type="entry name" value="Lipopolysaccharide (LPS) transport protein A like domain"/>
    <property type="match status" value="1"/>
</dbReference>
<evidence type="ECO:0000256" key="2">
    <source>
        <dbReference type="ARBA" id="ARBA00022729"/>
    </source>
</evidence>
<feature type="signal peptide" evidence="4">
    <location>
        <begin position="1"/>
        <end position="20"/>
    </location>
</feature>
<dbReference type="GO" id="GO:0009279">
    <property type="term" value="C:cell outer membrane"/>
    <property type="evidence" value="ECO:0007669"/>
    <property type="project" value="TreeGrafter"/>
</dbReference>
<dbReference type="HAMAP" id="MF_01914">
    <property type="entry name" value="LPS_assembly_LptA"/>
    <property type="match status" value="1"/>
</dbReference>
<protein>
    <recommendedName>
        <fullName evidence="4">Lipopolysaccharide export system protein LptA</fullName>
    </recommendedName>
</protein>
<evidence type="ECO:0000259" key="6">
    <source>
        <dbReference type="Pfam" id="PF03968"/>
    </source>
</evidence>
<evidence type="ECO:0000256" key="4">
    <source>
        <dbReference type="HAMAP-Rule" id="MF_01914"/>
    </source>
</evidence>
<dbReference type="GO" id="GO:0043165">
    <property type="term" value="P:Gram-negative-bacterium-type cell outer membrane assembly"/>
    <property type="evidence" value="ECO:0007669"/>
    <property type="project" value="UniProtKB-UniRule"/>
</dbReference>
<dbReference type="PANTHER" id="PTHR36504:SF1">
    <property type="entry name" value="LIPOPOLYSACCHARIDE EXPORT SYSTEM PROTEIN LPTA"/>
    <property type="match status" value="1"/>
</dbReference>
<dbReference type="AlphaFoldDB" id="A0A927C514"/>
<sequence length="183" mass="19847" precursor="true">MNLKSLLFISALAYANLVSALPDDRSQAINLSSDSASYESNQGTYTGNVEMSQGSLKIKADKLTIVESERKVDTVIAEGAPASFEQQTNASEGVVTASANRIEYRIDNEEILLLNNAEISHQGSRISGDRIFYNGRKQTVVADGGNTEQETRVKMILQPQAAPETKPSTIKPGSEPATKKEIR</sequence>
<gene>
    <name evidence="4 7" type="primary">lptA</name>
    <name evidence="7" type="ORF">IB286_11900</name>
</gene>
<evidence type="ECO:0000256" key="1">
    <source>
        <dbReference type="ARBA" id="ARBA00022448"/>
    </source>
</evidence>
<dbReference type="NCBIfam" id="TIGR03002">
    <property type="entry name" value="outer_YhbN_LptA"/>
    <property type="match status" value="1"/>
</dbReference>
<proteinExistence type="inferred from homology"/>
<comment type="subunit">
    <text evidence="4">Component of the lipopolysaccharide transport and assembly complex.</text>
</comment>
<dbReference type="InterPro" id="IPR052037">
    <property type="entry name" value="LPS_export_LptA"/>
</dbReference>
<dbReference type="Proteomes" id="UP000610558">
    <property type="component" value="Unassembled WGS sequence"/>
</dbReference>
<dbReference type="GO" id="GO:0015920">
    <property type="term" value="P:lipopolysaccharide transport"/>
    <property type="evidence" value="ECO:0007669"/>
    <property type="project" value="UniProtKB-UniRule"/>
</dbReference>
<dbReference type="Pfam" id="PF03968">
    <property type="entry name" value="LptD_N"/>
    <property type="match status" value="1"/>
</dbReference>
<dbReference type="EMBL" id="JACXLD010000007">
    <property type="protein sequence ID" value="MBD2859706.1"/>
    <property type="molecule type" value="Genomic_DNA"/>
</dbReference>
<evidence type="ECO:0000313" key="8">
    <source>
        <dbReference type="Proteomes" id="UP000610558"/>
    </source>
</evidence>
<dbReference type="RefSeq" id="WP_190765835.1">
    <property type="nucleotide sequence ID" value="NZ_JACXLD010000007.1"/>
</dbReference>
<dbReference type="GO" id="GO:0030288">
    <property type="term" value="C:outer membrane-bounded periplasmic space"/>
    <property type="evidence" value="ECO:0007669"/>
    <property type="project" value="TreeGrafter"/>
</dbReference>
<evidence type="ECO:0000256" key="5">
    <source>
        <dbReference type="SAM" id="MobiDB-lite"/>
    </source>
</evidence>
<keyword evidence="3 4" id="KW-0574">Periplasm</keyword>
<feature type="domain" description="Organic solvent tolerance-like N-terminal" evidence="6">
    <location>
        <begin position="32"/>
        <end position="138"/>
    </location>
</feature>
<dbReference type="GO" id="GO:0017089">
    <property type="term" value="F:glycolipid transfer activity"/>
    <property type="evidence" value="ECO:0007669"/>
    <property type="project" value="TreeGrafter"/>
</dbReference>
<keyword evidence="1 4" id="KW-0813">Transport</keyword>
<comment type="subcellular location">
    <subcellularLocation>
        <location evidence="4">Periplasm</location>
    </subcellularLocation>
</comment>
<feature type="chain" id="PRO_5038199340" description="Lipopolysaccharide export system protein LptA" evidence="4">
    <location>
        <begin position="21"/>
        <end position="183"/>
    </location>
</feature>
<organism evidence="7 8">
    <name type="scientific">Spongiibacter pelagi</name>
    <dbReference type="NCBI Taxonomy" id="2760804"/>
    <lineage>
        <taxon>Bacteria</taxon>
        <taxon>Pseudomonadati</taxon>
        <taxon>Pseudomonadota</taxon>
        <taxon>Gammaproteobacteria</taxon>
        <taxon>Cellvibrionales</taxon>
        <taxon>Spongiibacteraceae</taxon>
        <taxon>Spongiibacter</taxon>
    </lineage>
</organism>
<feature type="region of interest" description="Disordered" evidence="5">
    <location>
        <begin position="157"/>
        <end position="183"/>
    </location>
</feature>
<name>A0A927C514_9GAMM</name>
<comment type="function">
    <text evidence="4">Involved in the assembly of lipopolysaccharide (LPS). Required for the translocation of LPS from the inner membrane to the outer membrane. May form a bridge between the inner membrane and the outer membrane, via interactions with LptC and LptD, thereby facilitating LPS transfer across the periplasm.</text>
</comment>
<dbReference type="PANTHER" id="PTHR36504">
    <property type="entry name" value="LIPOPOLYSACCHARIDE EXPORT SYSTEM PROTEIN LPTA"/>
    <property type="match status" value="1"/>
</dbReference>
<evidence type="ECO:0000313" key="7">
    <source>
        <dbReference type="EMBL" id="MBD2859706.1"/>
    </source>
</evidence>
<keyword evidence="2 4" id="KW-0732">Signal</keyword>
<comment type="caution">
    <text evidence="7">The sequence shown here is derived from an EMBL/GenBank/DDBJ whole genome shotgun (WGS) entry which is preliminary data.</text>
</comment>
<evidence type="ECO:0000256" key="3">
    <source>
        <dbReference type="ARBA" id="ARBA00022764"/>
    </source>
</evidence>
<dbReference type="GO" id="GO:0001530">
    <property type="term" value="F:lipopolysaccharide binding"/>
    <property type="evidence" value="ECO:0007669"/>
    <property type="project" value="InterPro"/>
</dbReference>
<comment type="similarity">
    <text evidence="4">Belongs to the LptA family.</text>
</comment>
<dbReference type="InterPro" id="IPR005653">
    <property type="entry name" value="OstA-like_N"/>
</dbReference>
<accession>A0A927C514</accession>
<dbReference type="InterPro" id="IPR014340">
    <property type="entry name" value="LptA"/>
</dbReference>
<reference evidence="7" key="1">
    <citation type="submission" date="2020-09" db="EMBL/GenBank/DDBJ databases">
        <authorList>
            <person name="Yoon J.-W."/>
        </authorList>
    </citation>
    <scope>NUCLEOTIDE SEQUENCE</scope>
    <source>
        <strain evidence="7">KMU-158</strain>
    </source>
</reference>
<keyword evidence="8" id="KW-1185">Reference proteome</keyword>